<reference evidence="3" key="1">
    <citation type="submission" date="2021-02" db="EMBL/GenBank/DDBJ databases">
        <title>The CRISPR/cas machinery reduction and long-range gene transfer in the hot spring cyanobacterium Synechococcus.</title>
        <authorList>
            <person name="Dvorak P."/>
            <person name="Jahodarova E."/>
            <person name="Hasler P."/>
            <person name="Poulickova A."/>
        </authorList>
    </citation>
    <scope>NUCLEOTIDE SEQUENCE</scope>
    <source>
        <strain evidence="3">Rupite</strain>
    </source>
</reference>
<name>A0ABT0CAR0_THEVL</name>
<dbReference type="EMBL" id="JAFIRA010000016">
    <property type="protein sequence ID" value="MCJ2542865.1"/>
    <property type="molecule type" value="Genomic_DNA"/>
</dbReference>
<evidence type="ECO:0000313" key="3">
    <source>
        <dbReference type="EMBL" id="MCJ2542865.1"/>
    </source>
</evidence>
<evidence type="ECO:0000256" key="1">
    <source>
        <dbReference type="ARBA" id="ARBA00022490"/>
    </source>
</evidence>
<dbReference type="SUPFAM" id="SSF54791">
    <property type="entry name" value="Eukaryotic type KH-domain (KH-domain type I)"/>
    <property type="match status" value="1"/>
</dbReference>
<evidence type="ECO:0000256" key="2">
    <source>
        <dbReference type="ARBA" id="ARBA00022884"/>
    </source>
</evidence>
<dbReference type="PANTHER" id="PTHR34654">
    <property type="entry name" value="UPF0109 PROTEIN SCO5592"/>
    <property type="match status" value="1"/>
</dbReference>
<keyword evidence="2" id="KW-0694">RNA-binding</keyword>
<sequence length="91" mass="10058">MPDYKALAHLLIEPLVSPAGLQMDLETTCAGQKVWLRLAFDPKDRGRVFGRGGRTLQAIRQVMMAAAQLAGQSLHIEVYGDGGERHREGRE</sequence>
<comment type="caution">
    <text evidence="3">The sequence shown here is derived from an EMBL/GenBank/DDBJ whole genome shotgun (WGS) entry which is preliminary data.</text>
</comment>
<keyword evidence="4" id="KW-1185">Reference proteome</keyword>
<dbReference type="RefSeq" id="WP_244350144.1">
    <property type="nucleotide sequence ID" value="NZ_JAFIRA010000016.1"/>
</dbReference>
<evidence type="ECO:0000313" key="4">
    <source>
        <dbReference type="Proteomes" id="UP000830835"/>
    </source>
</evidence>
<dbReference type="InterPro" id="IPR036612">
    <property type="entry name" value="KH_dom_type_1_sf"/>
</dbReference>
<dbReference type="PANTHER" id="PTHR34654:SF1">
    <property type="entry name" value="RNA-BINDING PROTEIN KHPA"/>
    <property type="match status" value="1"/>
</dbReference>
<protein>
    <submittedName>
        <fullName evidence="3">KH domain-containing protein</fullName>
    </submittedName>
</protein>
<dbReference type="InterPro" id="IPR020627">
    <property type="entry name" value="KhpA"/>
</dbReference>
<dbReference type="Pfam" id="PF13083">
    <property type="entry name" value="KH_KhpA-B"/>
    <property type="match status" value="1"/>
</dbReference>
<dbReference type="Proteomes" id="UP000830835">
    <property type="component" value="Unassembled WGS sequence"/>
</dbReference>
<keyword evidence="1" id="KW-0963">Cytoplasm</keyword>
<proteinExistence type="predicted"/>
<accession>A0ABT0CAR0</accession>
<organism evidence="3 4">
    <name type="scientific">Thermostichus vulcanus str. 'Rupite'</name>
    <dbReference type="NCBI Taxonomy" id="2813851"/>
    <lineage>
        <taxon>Bacteria</taxon>
        <taxon>Bacillati</taxon>
        <taxon>Cyanobacteriota</taxon>
        <taxon>Cyanophyceae</taxon>
        <taxon>Thermostichales</taxon>
        <taxon>Thermostichaceae</taxon>
        <taxon>Thermostichus</taxon>
    </lineage>
</organism>
<gene>
    <name evidence="3" type="ORF">JX360_08100</name>
</gene>